<dbReference type="Pfam" id="PF00560">
    <property type="entry name" value="LRR_1"/>
    <property type="match status" value="2"/>
</dbReference>
<accession>A0ABU6YNC8</accession>
<name>A0ABU6YNC8_9FABA</name>
<evidence type="ECO:0000313" key="2">
    <source>
        <dbReference type="EMBL" id="MED6211267.1"/>
    </source>
</evidence>
<keyword evidence="1" id="KW-0732">Signal</keyword>
<reference evidence="2 3" key="1">
    <citation type="journal article" date="2023" name="Plants (Basel)">
        <title>Bridging the Gap: Combining Genomics and Transcriptomics Approaches to Understand Stylosanthes scabra, an Orphan Legume from the Brazilian Caatinga.</title>
        <authorList>
            <person name="Ferreira-Neto J.R.C."/>
            <person name="da Silva M.D."/>
            <person name="Binneck E."/>
            <person name="de Melo N.F."/>
            <person name="da Silva R.H."/>
            <person name="de Melo A.L.T.M."/>
            <person name="Pandolfi V."/>
            <person name="Bustamante F.O."/>
            <person name="Brasileiro-Vidal A.C."/>
            <person name="Benko-Iseppon A.M."/>
        </authorList>
    </citation>
    <scope>NUCLEOTIDE SEQUENCE [LARGE SCALE GENOMIC DNA]</scope>
    <source>
        <tissue evidence="2">Leaves</tissue>
    </source>
</reference>
<dbReference type="InterPro" id="IPR032675">
    <property type="entry name" value="LRR_dom_sf"/>
</dbReference>
<organism evidence="2 3">
    <name type="scientific">Stylosanthes scabra</name>
    <dbReference type="NCBI Taxonomy" id="79078"/>
    <lineage>
        <taxon>Eukaryota</taxon>
        <taxon>Viridiplantae</taxon>
        <taxon>Streptophyta</taxon>
        <taxon>Embryophyta</taxon>
        <taxon>Tracheophyta</taxon>
        <taxon>Spermatophyta</taxon>
        <taxon>Magnoliopsida</taxon>
        <taxon>eudicotyledons</taxon>
        <taxon>Gunneridae</taxon>
        <taxon>Pentapetalae</taxon>
        <taxon>rosids</taxon>
        <taxon>fabids</taxon>
        <taxon>Fabales</taxon>
        <taxon>Fabaceae</taxon>
        <taxon>Papilionoideae</taxon>
        <taxon>50 kb inversion clade</taxon>
        <taxon>dalbergioids sensu lato</taxon>
        <taxon>Dalbergieae</taxon>
        <taxon>Pterocarpus clade</taxon>
        <taxon>Stylosanthes</taxon>
    </lineage>
</organism>
<dbReference type="PANTHER" id="PTHR47988">
    <property type="entry name" value="SOMATIC EMBRYOGENESIS RECEPTOR KINASE 1"/>
    <property type="match status" value="1"/>
</dbReference>
<evidence type="ECO:0000313" key="3">
    <source>
        <dbReference type="Proteomes" id="UP001341840"/>
    </source>
</evidence>
<protein>
    <recommendedName>
        <fullName evidence="4">Leucine-rich repeat-containing N-terminal plant-type domain-containing protein</fullName>
    </recommendedName>
</protein>
<sequence>MNAKDLQRFDEKRNSSNVIDDVILQDSKETNEEDSGADARGVMFQNLQISWLRLEINKKEKIFINLKGITIFETCKASNESQIRASYRVIIDMHFVGNSILDYDIPNLSLIAVTARTANQDYQTLLALKNKWQNTPPDCDRSNDPCGDGWVGIGCINRAVTSVTLASMSLSGQLSSDIGGLSELRILDLSYNKNLTGPLPMAIGNLRKLTNLILADCGFNGVILDTIGNLQRLAFL</sequence>
<dbReference type="Gene3D" id="3.80.10.10">
    <property type="entry name" value="Ribonuclease Inhibitor"/>
    <property type="match status" value="1"/>
</dbReference>
<keyword evidence="3" id="KW-1185">Reference proteome</keyword>
<gene>
    <name evidence="2" type="ORF">PIB30_072055</name>
</gene>
<comment type="caution">
    <text evidence="2">The sequence shown here is derived from an EMBL/GenBank/DDBJ whole genome shotgun (WGS) entry which is preliminary data.</text>
</comment>
<dbReference type="SUPFAM" id="SSF52058">
    <property type="entry name" value="L domain-like"/>
    <property type="match status" value="1"/>
</dbReference>
<dbReference type="Proteomes" id="UP001341840">
    <property type="component" value="Unassembled WGS sequence"/>
</dbReference>
<dbReference type="EMBL" id="JASCZI010242500">
    <property type="protein sequence ID" value="MED6211267.1"/>
    <property type="molecule type" value="Genomic_DNA"/>
</dbReference>
<proteinExistence type="predicted"/>
<dbReference type="InterPro" id="IPR001611">
    <property type="entry name" value="Leu-rich_rpt"/>
</dbReference>
<evidence type="ECO:0000256" key="1">
    <source>
        <dbReference type="ARBA" id="ARBA00022729"/>
    </source>
</evidence>
<evidence type="ECO:0008006" key="4">
    <source>
        <dbReference type="Google" id="ProtNLM"/>
    </source>
</evidence>